<dbReference type="InterPro" id="IPR029151">
    <property type="entry name" value="Sensor-like_sf"/>
</dbReference>
<dbReference type="Pfam" id="PF14827">
    <property type="entry name" value="dCache_3"/>
    <property type="match status" value="1"/>
</dbReference>
<dbReference type="PANTHER" id="PTHR32089">
    <property type="entry name" value="METHYL-ACCEPTING CHEMOTAXIS PROTEIN MCPB"/>
    <property type="match status" value="1"/>
</dbReference>
<dbReference type="EMBL" id="SIUB01000006">
    <property type="protein sequence ID" value="TBN51790.1"/>
    <property type="molecule type" value="Genomic_DNA"/>
</dbReference>
<dbReference type="PROSITE" id="PS50885">
    <property type="entry name" value="HAMP"/>
    <property type="match status" value="1"/>
</dbReference>
<dbReference type="SUPFAM" id="SSF103190">
    <property type="entry name" value="Sensory domain-like"/>
    <property type="match status" value="1"/>
</dbReference>
<evidence type="ECO:0000256" key="2">
    <source>
        <dbReference type="ARBA" id="ARBA00029447"/>
    </source>
</evidence>
<dbReference type="InterPro" id="IPR003660">
    <property type="entry name" value="HAMP_dom"/>
</dbReference>
<feature type="signal peptide" evidence="5">
    <location>
        <begin position="1"/>
        <end position="28"/>
    </location>
</feature>
<dbReference type="RefSeq" id="WP_131003955.1">
    <property type="nucleotide sequence ID" value="NZ_JBHSZR010000001.1"/>
</dbReference>
<evidence type="ECO:0000313" key="9">
    <source>
        <dbReference type="Proteomes" id="UP000291613"/>
    </source>
</evidence>
<evidence type="ECO:0000256" key="1">
    <source>
        <dbReference type="ARBA" id="ARBA00023224"/>
    </source>
</evidence>
<keyword evidence="1 3" id="KW-0807">Transducer</keyword>
<keyword evidence="4" id="KW-0472">Membrane</keyword>
<organism evidence="8 9">
    <name type="scientific">Hansschlegelia quercus</name>
    <dbReference type="NCBI Taxonomy" id="2528245"/>
    <lineage>
        <taxon>Bacteria</taxon>
        <taxon>Pseudomonadati</taxon>
        <taxon>Pseudomonadota</taxon>
        <taxon>Alphaproteobacteria</taxon>
        <taxon>Hyphomicrobiales</taxon>
        <taxon>Methylopilaceae</taxon>
        <taxon>Hansschlegelia</taxon>
    </lineage>
</organism>
<protein>
    <submittedName>
        <fullName evidence="8">Methyl-accepting chemotaxis protein</fullName>
    </submittedName>
</protein>
<evidence type="ECO:0000313" key="8">
    <source>
        <dbReference type="EMBL" id="TBN51790.1"/>
    </source>
</evidence>
<evidence type="ECO:0000256" key="3">
    <source>
        <dbReference type="PROSITE-ProRule" id="PRU00284"/>
    </source>
</evidence>
<dbReference type="SMART" id="SM00283">
    <property type="entry name" value="MA"/>
    <property type="match status" value="1"/>
</dbReference>
<dbReference type="PROSITE" id="PS50111">
    <property type="entry name" value="CHEMOTAXIS_TRANSDUC_2"/>
    <property type="match status" value="1"/>
</dbReference>
<sequence length="659" mass="67895">MTALHFGGFRAIGSKLTAAMLASTLAAAAAVGALGYWQQSAASDLAIEAALTQRYDAVVSAMADQGQRALGVAQTIATNPAVGAAFVGKDRAALIALFSPLLGAIKQDLNLSLITFHTADGIALARVHTPEKFDDNTFTRRKMLKDAVDQGKPMVGVEPGRDSISIFAGVPAFDNGKLVGVADVGAPLKSDFFIDLKRRLGVDVAMHLVGDEGVQTLGSTFDEKTLLPADRQRAAREQTIKWSETSLQDRPTAVLAGPLKNYSGKAIGTVEVALDISPFVAARTHALQLLLVVLVVVSAGALALALWLARNLGRPIGALNRTMVTLANGEYSVAAPHTDRQDEIGAMARSVEVFRQALIETEQMRADQAAQQAARERRAKAVDDLVRGFDHSVTQVVGVVSSAATEMQATAQQLTATATETASRSTTVAAAAEEAGSNVMTVSSAAEELGASVSEIDRQVARSAEMAKAAVAEASATGVIVENLSAAAGRVGAIVDLISTIASQTNLLALNATIEAARAGEAGRGFAVVAAEVKGLAEQTASATSDIGAQIASIQQSTSQAVTAISGISGTIQSISQTTLAMAGAVQQQSAATREIANSVSQASAGTREVTSNIFGVARAAEETGTAAGQVLASSSELAREADRLRGQVQNFLGAVRAA</sequence>
<accession>A0A4Q9GFZ0</accession>
<keyword evidence="4" id="KW-1133">Transmembrane helix</keyword>
<dbReference type="Proteomes" id="UP000291613">
    <property type="component" value="Unassembled WGS sequence"/>
</dbReference>
<gene>
    <name evidence="8" type="ORF">EYR15_12875</name>
</gene>
<keyword evidence="4" id="KW-0812">Transmembrane</keyword>
<dbReference type="Gene3D" id="1.10.287.950">
    <property type="entry name" value="Methyl-accepting chemotaxis protein"/>
    <property type="match status" value="1"/>
</dbReference>
<keyword evidence="9" id="KW-1185">Reference proteome</keyword>
<dbReference type="Pfam" id="PF00672">
    <property type="entry name" value="HAMP"/>
    <property type="match status" value="1"/>
</dbReference>
<name>A0A4Q9GFZ0_9HYPH</name>
<keyword evidence="5" id="KW-0732">Signal</keyword>
<dbReference type="OrthoDB" id="266313at2"/>
<dbReference type="Gene3D" id="6.10.340.10">
    <property type="match status" value="1"/>
</dbReference>
<dbReference type="PRINTS" id="PR00260">
    <property type="entry name" value="CHEMTRNSDUCR"/>
</dbReference>
<reference evidence="8 9" key="1">
    <citation type="submission" date="2019-02" db="EMBL/GenBank/DDBJ databases">
        <title>Hansschlegelia quercus sp. nov., a novel methylotrophic bacterium from buds of oak (Quercus robur L.).</title>
        <authorList>
            <person name="Agafonova N.V."/>
            <person name="Kaparullina E.N."/>
            <person name="Grouzdev D.S."/>
            <person name="Doronina N.V."/>
        </authorList>
    </citation>
    <scope>NUCLEOTIDE SEQUENCE [LARGE SCALE GENOMIC DNA]</scope>
    <source>
        <strain evidence="8 9">Dub</strain>
    </source>
</reference>
<feature type="domain" description="Methyl-accepting transducer" evidence="6">
    <location>
        <begin position="403"/>
        <end position="639"/>
    </location>
</feature>
<evidence type="ECO:0000256" key="4">
    <source>
        <dbReference type="SAM" id="Phobius"/>
    </source>
</evidence>
<feature type="domain" description="HAMP" evidence="7">
    <location>
        <begin position="310"/>
        <end position="363"/>
    </location>
</feature>
<dbReference type="GO" id="GO:0007165">
    <property type="term" value="P:signal transduction"/>
    <property type="evidence" value="ECO:0007669"/>
    <property type="project" value="UniProtKB-KW"/>
</dbReference>
<evidence type="ECO:0000256" key="5">
    <source>
        <dbReference type="SAM" id="SignalP"/>
    </source>
</evidence>
<feature type="chain" id="PRO_5020235684" evidence="5">
    <location>
        <begin position="29"/>
        <end position="659"/>
    </location>
</feature>
<dbReference type="GO" id="GO:0004888">
    <property type="term" value="F:transmembrane signaling receptor activity"/>
    <property type="evidence" value="ECO:0007669"/>
    <property type="project" value="InterPro"/>
</dbReference>
<comment type="similarity">
    <text evidence="2">Belongs to the methyl-accepting chemotaxis (MCP) protein family.</text>
</comment>
<dbReference type="Pfam" id="PF00015">
    <property type="entry name" value="MCPsignal"/>
    <property type="match status" value="1"/>
</dbReference>
<evidence type="ECO:0000259" key="7">
    <source>
        <dbReference type="PROSITE" id="PS50885"/>
    </source>
</evidence>
<dbReference type="CDD" id="cd06225">
    <property type="entry name" value="HAMP"/>
    <property type="match status" value="1"/>
</dbReference>
<dbReference type="SMART" id="SM00304">
    <property type="entry name" value="HAMP"/>
    <property type="match status" value="1"/>
</dbReference>
<dbReference type="InterPro" id="IPR004090">
    <property type="entry name" value="Chemotax_Me-accpt_rcpt"/>
</dbReference>
<dbReference type="Gene3D" id="3.30.450.20">
    <property type="entry name" value="PAS domain"/>
    <property type="match status" value="1"/>
</dbReference>
<dbReference type="GO" id="GO:0006935">
    <property type="term" value="P:chemotaxis"/>
    <property type="evidence" value="ECO:0007669"/>
    <property type="project" value="InterPro"/>
</dbReference>
<feature type="transmembrane region" description="Helical" evidence="4">
    <location>
        <begin position="286"/>
        <end position="309"/>
    </location>
</feature>
<dbReference type="GO" id="GO:0016020">
    <property type="term" value="C:membrane"/>
    <property type="evidence" value="ECO:0007669"/>
    <property type="project" value="InterPro"/>
</dbReference>
<evidence type="ECO:0000259" key="6">
    <source>
        <dbReference type="PROSITE" id="PS50111"/>
    </source>
</evidence>
<dbReference type="InterPro" id="IPR004089">
    <property type="entry name" value="MCPsignal_dom"/>
</dbReference>
<dbReference type="SUPFAM" id="SSF58104">
    <property type="entry name" value="Methyl-accepting chemotaxis protein (MCP) signaling domain"/>
    <property type="match status" value="1"/>
</dbReference>
<comment type="caution">
    <text evidence="8">The sequence shown here is derived from an EMBL/GenBank/DDBJ whole genome shotgun (WGS) entry which is preliminary data.</text>
</comment>
<proteinExistence type="inferred from homology"/>
<dbReference type="InterPro" id="IPR029150">
    <property type="entry name" value="dCache_3"/>
</dbReference>
<dbReference type="PANTHER" id="PTHR32089:SF112">
    <property type="entry name" value="LYSOZYME-LIKE PROTEIN-RELATED"/>
    <property type="match status" value="1"/>
</dbReference>
<dbReference type="AlphaFoldDB" id="A0A4Q9GFZ0"/>